<organism evidence="1 2">
    <name type="scientific">Dreissena polymorpha</name>
    <name type="common">Zebra mussel</name>
    <name type="synonym">Mytilus polymorpha</name>
    <dbReference type="NCBI Taxonomy" id="45954"/>
    <lineage>
        <taxon>Eukaryota</taxon>
        <taxon>Metazoa</taxon>
        <taxon>Spiralia</taxon>
        <taxon>Lophotrochozoa</taxon>
        <taxon>Mollusca</taxon>
        <taxon>Bivalvia</taxon>
        <taxon>Autobranchia</taxon>
        <taxon>Heteroconchia</taxon>
        <taxon>Euheterodonta</taxon>
        <taxon>Imparidentia</taxon>
        <taxon>Neoheterodontei</taxon>
        <taxon>Myida</taxon>
        <taxon>Dreissenoidea</taxon>
        <taxon>Dreissenidae</taxon>
        <taxon>Dreissena</taxon>
    </lineage>
</organism>
<accession>A0A9D4QK29</accession>
<dbReference type="AlphaFoldDB" id="A0A9D4QK29"/>
<proteinExistence type="predicted"/>
<reference evidence="1" key="1">
    <citation type="journal article" date="2019" name="bioRxiv">
        <title>The Genome of the Zebra Mussel, Dreissena polymorpha: A Resource for Invasive Species Research.</title>
        <authorList>
            <person name="McCartney M.A."/>
            <person name="Auch B."/>
            <person name="Kono T."/>
            <person name="Mallez S."/>
            <person name="Zhang Y."/>
            <person name="Obille A."/>
            <person name="Becker A."/>
            <person name="Abrahante J.E."/>
            <person name="Garbe J."/>
            <person name="Badalamenti J.P."/>
            <person name="Herman A."/>
            <person name="Mangelson H."/>
            <person name="Liachko I."/>
            <person name="Sullivan S."/>
            <person name="Sone E.D."/>
            <person name="Koren S."/>
            <person name="Silverstein K.A.T."/>
            <person name="Beckman K.B."/>
            <person name="Gohl D.M."/>
        </authorList>
    </citation>
    <scope>NUCLEOTIDE SEQUENCE</scope>
    <source>
        <strain evidence="1">Duluth1</strain>
        <tissue evidence="1">Whole animal</tissue>
    </source>
</reference>
<name>A0A9D4QK29_DREPO</name>
<dbReference type="Proteomes" id="UP000828390">
    <property type="component" value="Unassembled WGS sequence"/>
</dbReference>
<protein>
    <submittedName>
        <fullName evidence="1">Uncharacterized protein</fullName>
    </submittedName>
</protein>
<comment type="caution">
    <text evidence="1">The sequence shown here is derived from an EMBL/GenBank/DDBJ whole genome shotgun (WGS) entry which is preliminary data.</text>
</comment>
<reference evidence="1" key="2">
    <citation type="submission" date="2020-11" db="EMBL/GenBank/DDBJ databases">
        <authorList>
            <person name="McCartney M.A."/>
            <person name="Auch B."/>
            <person name="Kono T."/>
            <person name="Mallez S."/>
            <person name="Becker A."/>
            <person name="Gohl D.M."/>
            <person name="Silverstein K.A.T."/>
            <person name="Koren S."/>
            <person name="Bechman K.B."/>
            <person name="Herman A."/>
            <person name="Abrahante J.E."/>
            <person name="Garbe J."/>
        </authorList>
    </citation>
    <scope>NUCLEOTIDE SEQUENCE</scope>
    <source>
        <strain evidence="1">Duluth1</strain>
        <tissue evidence="1">Whole animal</tissue>
    </source>
</reference>
<gene>
    <name evidence="1" type="ORF">DPMN_106725</name>
</gene>
<dbReference type="EMBL" id="JAIWYP010000004">
    <property type="protein sequence ID" value="KAH3833415.1"/>
    <property type="molecule type" value="Genomic_DNA"/>
</dbReference>
<keyword evidence="2" id="KW-1185">Reference proteome</keyword>
<evidence type="ECO:0000313" key="2">
    <source>
        <dbReference type="Proteomes" id="UP000828390"/>
    </source>
</evidence>
<sequence>MDTFLKRSASEEAAIAKKLKAPKTTEKVTPTAALKLKNGLYCSSVELRYLIL</sequence>
<evidence type="ECO:0000313" key="1">
    <source>
        <dbReference type="EMBL" id="KAH3833415.1"/>
    </source>
</evidence>